<comment type="catalytic activity">
    <reaction evidence="1">
        <text>Endohydrolysis of (1-&gt;4)-alpha-D-glucosidic linkages in polysaccharides containing three or more (1-&gt;4)-alpha-linked D-glucose units.</text>
        <dbReference type="EC" id="3.2.1.1"/>
    </reaction>
</comment>
<accession>A0ABV3Y0T3</accession>
<proteinExistence type="predicted"/>
<reference evidence="3 4" key="1">
    <citation type="submission" date="2024-07" db="EMBL/GenBank/DDBJ databases">
        <title>Draft Genome Sequence of Ferrimicrobium acidiphilum Strain YE2023, Isolated from a Pulp of Bioleach Reactor.</title>
        <authorList>
            <person name="Elkina Y.A."/>
            <person name="Bulaeva A.G."/>
            <person name="Beletsky A.V."/>
            <person name="Mardanov A.V."/>
        </authorList>
    </citation>
    <scope>NUCLEOTIDE SEQUENCE [LARGE SCALE GENOMIC DNA]</scope>
    <source>
        <strain evidence="3 4">YE2023</strain>
    </source>
</reference>
<evidence type="ECO:0000313" key="4">
    <source>
        <dbReference type="Proteomes" id="UP001560267"/>
    </source>
</evidence>
<dbReference type="SUPFAM" id="SSF49452">
    <property type="entry name" value="Starch-binding domain-like"/>
    <property type="match status" value="1"/>
</dbReference>
<evidence type="ECO:0000313" key="3">
    <source>
        <dbReference type="EMBL" id="MEX6429171.1"/>
    </source>
</evidence>
<evidence type="ECO:0000256" key="1">
    <source>
        <dbReference type="ARBA" id="ARBA00000548"/>
    </source>
</evidence>
<name>A0ABV3Y0T3_9ACTN</name>
<evidence type="ECO:0000256" key="2">
    <source>
        <dbReference type="ARBA" id="ARBA00012595"/>
    </source>
</evidence>
<organism evidence="3 4">
    <name type="scientific">Ferrimicrobium acidiphilum</name>
    <dbReference type="NCBI Taxonomy" id="121039"/>
    <lineage>
        <taxon>Bacteria</taxon>
        <taxon>Bacillati</taxon>
        <taxon>Actinomycetota</taxon>
        <taxon>Acidimicrobiia</taxon>
        <taxon>Acidimicrobiales</taxon>
        <taxon>Acidimicrobiaceae</taxon>
        <taxon>Ferrimicrobium</taxon>
    </lineage>
</organism>
<dbReference type="EC" id="3.2.1.1" evidence="2"/>
<dbReference type="EMBL" id="JBFSHR010000011">
    <property type="protein sequence ID" value="MEX6429171.1"/>
    <property type="molecule type" value="Genomic_DNA"/>
</dbReference>
<keyword evidence="4" id="KW-1185">Reference proteome</keyword>
<dbReference type="InterPro" id="IPR013784">
    <property type="entry name" value="Carb-bd-like_fold"/>
</dbReference>
<dbReference type="Proteomes" id="UP001560267">
    <property type="component" value="Unassembled WGS sequence"/>
</dbReference>
<comment type="caution">
    <text evidence="3">The sequence shown here is derived from an EMBL/GenBank/DDBJ whole genome shotgun (WGS) entry which is preliminary data.</text>
</comment>
<dbReference type="InterPro" id="IPR013783">
    <property type="entry name" value="Ig-like_fold"/>
</dbReference>
<dbReference type="Gene3D" id="2.60.40.10">
    <property type="entry name" value="Immunoglobulins"/>
    <property type="match status" value="1"/>
</dbReference>
<sequence>MAFTILAAVVGPATYLVERSTQLSASSREQVVASNLAQSEIQVLDAEATRSFTNLTNMLGTSTHTATIGSIVYTITDNLYWTEGTSNPNGCNANATSSQVLEPILSASVTVTWTGMAPFPPVRSTTGYHVPAGYSSPTTGSVLVVAQNQAGVPDSNVIVSLVAQGAASDTAQTVQTDSQGCALFPFITPGVYAVSLSAPSGQTWITPASTPDPSQTVTVSASQSTQADFTYAQAASFSITYPNIPIPWAFGVSLGSTSLPGGETIYSPNPSSSPVTGIAPVFPATTGYQAWLGQCQLYTSFSGTGLGQIAIAQPGTTSAINLLGQPVTITVTKASSPVSGATVSVQQTDANGTPLSGCSNSITAVGTTNSNGQLTFLAPIGYVTITVTDGSSSTPYPSTGALQTPGGGSIDVPIALG</sequence>
<protein>
    <recommendedName>
        <fullName evidence="2">alpha-amylase</fullName>
        <ecNumber evidence="2">3.2.1.1</ecNumber>
    </recommendedName>
</protein>
<gene>
    <name evidence="3" type="ORF">AB6A68_04880</name>
</gene>